<dbReference type="InterPro" id="IPR054594">
    <property type="entry name" value="Lon_lid"/>
</dbReference>
<evidence type="ECO:0000313" key="6">
    <source>
        <dbReference type="EMBL" id="KAL1556130.1"/>
    </source>
</evidence>
<evidence type="ECO:0000256" key="1">
    <source>
        <dbReference type="ARBA" id="ARBA00022741"/>
    </source>
</evidence>
<dbReference type="InterPro" id="IPR008269">
    <property type="entry name" value="Lon_proteolytic"/>
</dbReference>
<dbReference type="EMBL" id="JBEAFC010000005">
    <property type="protein sequence ID" value="KAL1556130.1"/>
    <property type="molecule type" value="Genomic_DNA"/>
</dbReference>
<feature type="domain" description="Lon proteolytic" evidence="4">
    <location>
        <begin position="106"/>
        <end position="197"/>
    </location>
</feature>
<dbReference type="Proteomes" id="UP001567538">
    <property type="component" value="Unassembled WGS sequence"/>
</dbReference>
<comment type="caution">
    <text evidence="6">The sequence shown here is derived from an EMBL/GenBank/DDBJ whole genome shotgun (WGS) entry which is preliminary data.</text>
</comment>
<dbReference type="GO" id="GO:0005524">
    <property type="term" value="F:ATP binding"/>
    <property type="evidence" value="ECO:0007669"/>
    <property type="project" value="UniProtKB-KW"/>
</dbReference>
<dbReference type="Gene3D" id="3.30.230.10">
    <property type="match status" value="2"/>
</dbReference>
<dbReference type="EC" id="3.4.21.53" evidence="6"/>
<evidence type="ECO:0000256" key="3">
    <source>
        <dbReference type="ARBA" id="ARBA00022840"/>
    </source>
</evidence>
<dbReference type="PANTHER" id="PTHR10046">
    <property type="entry name" value="ATP DEPENDENT LON PROTEASE FAMILY MEMBER"/>
    <property type="match status" value="1"/>
</dbReference>
<dbReference type="InterPro" id="IPR014721">
    <property type="entry name" value="Ribsml_uS5_D2-typ_fold_subgr"/>
</dbReference>
<dbReference type="Gene3D" id="1.10.8.60">
    <property type="match status" value="1"/>
</dbReference>
<dbReference type="InterPro" id="IPR027065">
    <property type="entry name" value="Lon_Prtase"/>
</dbReference>
<evidence type="ECO:0000259" key="4">
    <source>
        <dbReference type="Pfam" id="PF05362"/>
    </source>
</evidence>
<feature type="domain" description="Lon protease AAA+ ATPase lid" evidence="5">
    <location>
        <begin position="3"/>
        <end position="37"/>
    </location>
</feature>
<gene>
    <name evidence="6" type="ORF">AAHA92_11789</name>
</gene>
<evidence type="ECO:0000313" key="7">
    <source>
        <dbReference type="Proteomes" id="UP001567538"/>
    </source>
</evidence>
<reference evidence="6 7" key="1">
    <citation type="submission" date="2024-06" db="EMBL/GenBank/DDBJ databases">
        <title>A chromosome level genome sequence of Diviner's sage (Salvia divinorum).</title>
        <authorList>
            <person name="Ford S.A."/>
            <person name="Ro D.-K."/>
            <person name="Ness R.W."/>
            <person name="Phillips M.A."/>
        </authorList>
    </citation>
    <scope>NUCLEOTIDE SEQUENCE [LARGE SCALE GENOMIC DNA]</scope>
    <source>
        <strain evidence="6">SAF-2024a</strain>
        <tissue evidence="6">Leaf</tissue>
    </source>
</reference>
<evidence type="ECO:0000259" key="5">
    <source>
        <dbReference type="Pfam" id="PF22667"/>
    </source>
</evidence>
<name>A0ABD1HJG8_SALDI</name>
<keyword evidence="3" id="KW-0067">ATP-binding</keyword>
<protein>
    <submittedName>
        <fullName evidence="6">Endopeptidase La</fullName>
        <ecNumber evidence="6">3.4.21.53</ecNumber>
    </submittedName>
</protein>
<dbReference type="Pfam" id="PF05362">
    <property type="entry name" value="Lon_C"/>
    <property type="match status" value="2"/>
</dbReference>
<feature type="domain" description="Lon proteolytic" evidence="4">
    <location>
        <begin position="204"/>
        <end position="243"/>
    </location>
</feature>
<organism evidence="6 7">
    <name type="scientific">Salvia divinorum</name>
    <name type="common">Maria pastora</name>
    <name type="synonym">Diviner's sage</name>
    <dbReference type="NCBI Taxonomy" id="28513"/>
    <lineage>
        <taxon>Eukaryota</taxon>
        <taxon>Viridiplantae</taxon>
        <taxon>Streptophyta</taxon>
        <taxon>Embryophyta</taxon>
        <taxon>Tracheophyta</taxon>
        <taxon>Spermatophyta</taxon>
        <taxon>Magnoliopsida</taxon>
        <taxon>eudicotyledons</taxon>
        <taxon>Gunneridae</taxon>
        <taxon>Pentapetalae</taxon>
        <taxon>asterids</taxon>
        <taxon>lamiids</taxon>
        <taxon>Lamiales</taxon>
        <taxon>Lamiaceae</taxon>
        <taxon>Nepetoideae</taxon>
        <taxon>Mentheae</taxon>
        <taxon>Salviinae</taxon>
        <taxon>Salvia</taxon>
        <taxon>Salvia subgen. Calosphace</taxon>
    </lineage>
</organism>
<keyword evidence="2 6" id="KW-0378">Hydrolase</keyword>
<keyword evidence="7" id="KW-1185">Reference proteome</keyword>
<sequence length="244" mass="26653">MVQLVIERCTREAGVHNLERNLTALARAAAVRVVEQDHSVPLSKNVQRLASPVLDGKLAGEAEVEMEMIPMGVNKHGLSNTFRVASPFIVEVGTRCVLDSVLMKFQRYDDREITDQVGTPGVSVGLSCVASGGRVLFVEATAMVGKGNLHLTGQLGDVTKESAQIAMTWVRARSVDLKLRTTEESSLLKGRDIHINFHGAVQTRKVLAAHRYGIKRVILPKTNLKDLAEVPAEVLSDLEILRVT</sequence>
<proteinExistence type="predicted"/>
<keyword evidence="1" id="KW-0547">Nucleotide-binding</keyword>
<evidence type="ECO:0000256" key="2">
    <source>
        <dbReference type="ARBA" id="ARBA00022801"/>
    </source>
</evidence>
<dbReference type="AlphaFoldDB" id="A0ABD1HJG8"/>
<dbReference type="SUPFAM" id="SSF54211">
    <property type="entry name" value="Ribosomal protein S5 domain 2-like"/>
    <property type="match status" value="1"/>
</dbReference>
<dbReference type="GO" id="GO:0004252">
    <property type="term" value="F:serine-type endopeptidase activity"/>
    <property type="evidence" value="ECO:0007669"/>
    <property type="project" value="UniProtKB-EC"/>
</dbReference>
<dbReference type="Pfam" id="PF22667">
    <property type="entry name" value="Lon_lid"/>
    <property type="match status" value="1"/>
</dbReference>
<dbReference type="InterPro" id="IPR020568">
    <property type="entry name" value="Ribosomal_Su5_D2-typ_SF"/>
</dbReference>
<accession>A0ABD1HJG8</accession>